<gene>
    <name evidence="2" type="ORF">CH363_09850</name>
</gene>
<evidence type="ECO:0000313" key="2">
    <source>
        <dbReference type="EMBL" id="PKA16410.1"/>
    </source>
</evidence>
<dbReference type="Proteomes" id="UP000231857">
    <property type="component" value="Unassembled WGS sequence"/>
</dbReference>
<reference evidence="2 3" key="1">
    <citation type="submission" date="2017-07" db="EMBL/GenBank/DDBJ databases">
        <title>Leptospira spp. isolated from tropical soils.</title>
        <authorList>
            <person name="Thibeaux R."/>
            <person name="Iraola G."/>
            <person name="Ferres I."/>
            <person name="Bierque E."/>
            <person name="Girault D."/>
            <person name="Soupe-Gilbert M.-E."/>
            <person name="Picardeau M."/>
            <person name="Goarant C."/>
        </authorList>
    </citation>
    <scope>NUCLEOTIDE SEQUENCE [LARGE SCALE GENOMIC DNA]</scope>
    <source>
        <strain evidence="2 3">ATI7-C-A2</strain>
    </source>
</reference>
<keyword evidence="3" id="KW-1185">Reference proteome</keyword>
<proteinExistence type="predicted"/>
<evidence type="ECO:0000256" key="1">
    <source>
        <dbReference type="SAM" id="Phobius"/>
    </source>
</evidence>
<protein>
    <submittedName>
        <fullName evidence="2">Uncharacterized protein</fullName>
    </submittedName>
</protein>
<feature type="transmembrane region" description="Helical" evidence="1">
    <location>
        <begin position="14"/>
        <end position="32"/>
    </location>
</feature>
<keyword evidence="1" id="KW-1133">Transmembrane helix</keyword>
<accession>A0ABX4PNH7</accession>
<sequence>MLKAFFNYFFKSELARILLKISIVILFFKIFFPMELDSKTIYILIPDEYCFFALTSEVKNEDAGCGYFRSGLSILGKEGNFIGVYRIKITQLGPFDVSDLPVKHKLYYYQGQYLKLALFIIVILVCVTYWTRYIVSRLKKE</sequence>
<dbReference type="EMBL" id="NPEI01000004">
    <property type="protein sequence ID" value="PKA16410.1"/>
    <property type="molecule type" value="Genomic_DNA"/>
</dbReference>
<comment type="caution">
    <text evidence="2">The sequence shown here is derived from an EMBL/GenBank/DDBJ whole genome shotgun (WGS) entry which is preliminary data.</text>
</comment>
<keyword evidence="1" id="KW-0472">Membrane</keyword>
<keyword evidence="1" id="KW-0812">Transmembrane</keyword>
<organism evidence="2 3">
    <name type="scientific">Leptospira haakeii</name>
    <dbReference type="NCBI Taxonomy" id="2023198"/>
    <lineage>
        <taxon>Bacteria</taxon>
        <taxon>Pseudomonadati</taxon>
        <taxon>Spirochaetota</taxon>
        <taxon>Spirochaetia</taxon>
        <taxon>Leptospirales</taxon>
        <taxon>Leptospiraceae</taxon>
        <taxon>Leptospira</taxon>
    </lineage>
</organism>
<feature type="transmembrane region" description="Helical" evidence="1">
    <location>
        <begin position="113"/>
        <end position="131"/>
    </location>
</feature>
<evidence type="ECO:0000313" key="3">
    <source>
        <dbReference type="Proteomes" id="UP000231857"/>
    </source>
</evidence>
<name>A0ABX4PNH7_9LEPT</name>